<organism evidence="1 2">
    <name type="scientific">Cupriavidus malaysiensis</name>
    <dbReference type="NCBI Taxonomy" id="367825"/>
    <lineage>
        <taxon>Bacteria</taxon>
        <taxon>Pseudomonadati</taxon>
        <taxon>Pseudomonadota</taxon>
        <taxon>Betaproteobacteria</taxon>
        <taxon>Burkholderiales</taxon>
        <taxon>Burkholderiaceae</taxon>
        <taxon>Cupriavidus</taxon>
    </lineage>
</organism>
<dbReference type="Proteomes" id="UP000177515">
    <property type="component" value="Chromosome 2"/>
</dbReference>
<dbReference type="RefSeq" id="WP_071073557.1">
    <property type="nucleotide sequence ID" value="NZ_CP017755.1"/>
</dbReference>
<gene>
    <name evidence="1" type="ORF">BKK80_34115</name>
</gene>
<evidence type="ECO:0000313" key="1">
    <source>
        <dbReference type="EMBL" id="AOZ11062.1"/>
    </source>
</evidence>
<name>A0ABN4TUW2_9BURK</name>
<proteinExistence type="predicted"/>
<protein>
    <submittedName>
        <fullName evidence="1">PHA-granule associated protein 4</fullName>
    </submittedName>
</protein>
<reference evidence="1 2" key="1">
    <citation type="submission" date="2016-10" db="EMBL/GenBank/DDBJ databases">
        <title>Complete genome sequences of three Cupriavidus strains isolated from various Malaysian environments.</title>
        <authorList>
            <person name="Abdullah A.A.-A."/>
            <person name="Shafie N.A.H."/>
            <person name="Lau N.S."/>
        </authorList>
    </citation>
    <scope>NUCLEOTIDE SEQUENCE [LARGE SCALE GENOMIC DNA]</scope>
    <source>
        <strain evidence="1 2">USMAA1020</strain>
    </source>
</reference>
<evidence type="ECO:0000313" key="2">
    <source>
        <dbReference type="Proteomes" id="UP000177515"/>
    </source>
</evidence>
<keyword evidence="2" id="KW-1185">Reference proteome</keyword>
<accession>A0ABN4TUW2</accession>
<dbReference type="EMBL" id="CP017755">
    <property type="protein sequence ID" value="AOZ11062.1"/>
    <property type="molecule type" value="Genomic_DNA"/>
</dbReference>
<sequence>MPVFVARSRSNAIQHINSRVIGTLDLDYESAWQDALELQSLGEKYGIRVQYRTIEHIAVRSPEALVRGLRAPKVTFRQRHLYCLFDLAMLPEQSLSELEALAIRYGDYILAGRLLRETTLVWE</sequence>